<dbReference type="SMART" id="SM00448">
    <property type="entry name" value="REC"/>
    <property type="match status" value="1"/>
</dbReference>
<accession>A0A1W2CMJ3</accession>
<evidence type="ECO:0000313" key="4">
    <source>
        <dbReference type="EMBL" id="SMC86430.1"/>
    </source>
</evidence>
<dbReference type="Pfam" id="PF04397">
    <property type="entry name" value="LytTR"/>
    <property type="match status" value="1"/>
</dbReference>
<keyword evidence="5" id="KW-1185">Reference proteome</keyword>
<dbReference type="PROSITE" id="PS50930">
    <property type="entry name" value="HTH_LYTTR"/>
    <property type="match status" value="1"/>
</dbReference>
<dbReference type="STRING" id="112901.SAMN04488500_11110"/>
<dbReference type="PANTHER" id="PTHR37299:SF1">
    <property type="entry name" value="STAGE 0 SPORULATION PROTEIN A HOMOLOG"/>
    <property type="match status" value="1"/>
</dbReference>
<evidence type="ECO:0000259" key="3">
    <source>
        <dbReference type="PROSITE" id="PS50930"/>
    </source>
</evidence>
<gene>
    <name evidence="4" type="ORF">SAMN04488500_11110</name>
</gene>
<protein>
    <submittedName>
        <fullName evidence="4">Two component transcriptional regulator, LytTR family</fullName>
    </submittedName>
</protein>
<dbReference type="InterPro" id="IPR001789">
    <property type="entry name" value="Sig_transdc_resp-reg_receiver"/>
</dbReference>
<dbReference type="PROSITE" id="PS50110">
    <property type="entry name" value="RESPONSE_REGULATORY"/>
    <property type="match status" value="1"/>
</dbReference>
<sequence length="260" mass="29683">MTRLKDVKVVIADDEKLMANELQSLLLETYPDIQIVGIAHDGEAAVQLVKTYRPDIAFLDIQMPGMTGLEVAEKLIAYEEPPVVVFATAYDEYALKAFSLNAMDYILKPYDESDLTRVMGKFEKMLARSSVKPKSSENKEITKSGALRKFSVEKGDRMEVISSDKIEIVYAKDRLVFIKTLDGEIYRTKLTLQEFESKLPSDRFFRCHRNYIVNVNQIKEIATWFNKGYLLILQKSSSEKGLEVPVGRAYAAKLKEYIEL</sequence>
<name>A0A1W2CMJ3_9FIRM</name>
<reference evidence="4 5" key="1">
    <citation type="submission" date="2017-04" db="EMBL/GenBank/DDBJ databases">
        <authorList>
            <person name="Afonso C.L."/>
            <person name="Miller P.J."/>
            <person name="Scott M.A."/>
            <person name="Spackman E."/>
            <person name="Goraichik I."/>
            <person name="Dimitrov K.M."/>
            <person name="Suarez D.L."/>
            <person name="Swayne D.E."/>
        </authorList>
    </citation>
    <scope>NUCLEOTIDE SEQUENCE [LARGE SCALE GENOMIC DNA]</scope>
    <source>
        <strain evidence="4 5">DSM 5090</strain>
    </source>
</reference>
<dbReference type="SUPFAM" id="SSF52172">
    <property type="entry name" value="CheY-like"/>
    <property type="match status" value="1"/>
</dbReference>
<dbReference type="EMBL" id="FWXI01000011">
    <property type="protein sequence ID" value="SMC86430.1"/>
    <property type="molecule type" value="Genomic_DNA"/>
</dbReference>
<evidence type="ECO:0000256" key="1">
    <source>
        <dbReference type="PROSITE-ProRule" id="PRU00169"/>
    </source>
</evidence>
<proteinExistence type="predicted"/>
<dbReference type="Gene3D" id="3.40.50.2300">
    <property type="match status" value="1"/>
</dbReference>
<feature type="modified residue" description="4-aspartylphosphate" evidence="1">
    <location>
        <position position="60"/>
    </location>
</feature>
<evidence type="ECO:0000313" key="5">
    <source>
        <dbReference type="Proteomes" id="UP000192738"/>
    </source>
</evidence>
<keyword evidence="1" id="KW-0597">Phosphoprotein</keyword>
<dbReference type="RefSeq" id="WP_084576264.1">
    <property type="nucleotide sequence ID" value="NZ_CP155572.1"/>
</dbReference>
<dbReference type="InterPro" id="IPR007492">
    <property type="entry name" value="LytTR_DNA-bd_dom"/>
</dbReference>
<dbReference type="GO" id="GO:0003677">
    <property type="term" value="F:DNA binding"/>
    <property type="evidence" value="ECO:0007669"/>
    <property type="project" value="InterPro"/>
</dbReference>
<dbReference type="GO" id="GO:0000156">
    <property type="term" value="F:phosphorelay response regulator activity"/>
    <property type="evidence" value="ECO:0007669"/>
    <property type="project" value="InterPro"/>
</dbReference>
<dbReference type="PANTHER" id="PTHR37299">
    <property type="entry name" value="TRANSCRIPTIONAL REGULATOR-RELATED"/>
    <property type="match status" value="1"/>
</dbReference>
<dbReference type="SMART" id="SM00850">
    <property type="entry name" value="LytTR"/>
    <property type="match status" value="1"/>
</dbReference>
<dbReference type="Gene3D" id="2.40.50.1020">
    <property type="entry name" value="LytTr DNA-binding domain"/>
    <property type="match status" value="1"/>
</dbReference>
<dbReference type="Proteomes" id="UP000192738">
    <property type="component" value="Unassembled WGS sequence"/>
</dbReference>
<dbReference type="InterPro" id="IPR011006">
    <property type="entry name" value="CheY-like_superfamily"/>
</dbReference>
<evidence type="ECO:0000259" key="2">
    <source>
        <dbReference type="PROSITE" id="PS50110"/>
    </source>
</evidence>
<feature type="domain" description="HTH LytTR-type" evidence="3">
    <location>
        <begin position="150"/>
        <end position="260"/>
    </location>
</feature>
<dbReference type="AlphaFoldDB" id="A0A1W2CMJ3"/>
<organism evidence="4 5">
    <name type="scientific">Sporomusa malonica</name>
    <dbReference type="NCBI Taxonomy" id="112901"/>
    <lineage>
        <taxon>Bacteria</taxon>
        <taxon>Bacillati</taxon>
        <taxon>Bacillota</taxon>
        <taxon>Negativicutes</taxon>
        <taxon>Selenomonadales</taxon>
        <taxon>Sporomusaceae</taxon>
        <taxon>Sporomusa</taxon>
    </lineage>
</organism>
<dbReference type="Pfam" id="PF00072">
    <property type="entry name" value="Response_reg"/>
    <property type="match status" value="1"/>
</dbReference>
<feature type="domain" description="Response regulatory" evidence="2">
    <location>
        <begin position="8"/>
        <end position="123"/>
    </location>
</feature>
<dbReference type="OrthoDB" id="9802383at2"/>
<dbReference type="InterPro" id="IPR046947">
    <property type="entry name" value="LytR-like"/>
</dbReference>